<evidence type="ECO:0000256" key="1">
    <source>
        <dbReference type="ARBA" id="ARBA00004123"/>
    </source>
</evidence>
<evidence type="ECO:0000256" key="2">
    <source>
        <dbReference type="ARBA" id="ARBA00022723"/>
    </source>
</evidence>
<organism evidence="6 7">
    <name type="scientific">Oedothorax gibbosus</name>
    <dbReference type="NCBI Taxonomy" id="931172"/>
    <lineage>
        <taxon>Eukaryota</taxon>
        <taxon>Metazoa</taxon>
        <taxon>Ecdysozoa</taxon>
        <taxon>Arthropoda</taxon>
        <taxon>Chelicerata</taxon>
        <taxon>Arachnida</taxon>
        <taxon>Araneae</taxon>
        <taxon>Araneomorphae</taxon>
        <taxon>Entelegynae</taxon>
        <taxon>Araneoidea</taxon>
        <taxon>Linyphiidae</taxon>
        <taxon>Erigoninae</taxon>
        <taxon>Oedothorax</taxon>
    </lineage>
</organism>
<evidence type="ECO:0000256" key="5">
    <source>
        <dbReference type="ARBA" id="ARBA00023242"/>
    </source>
</evidence>
<dbReference type="Proteomes" id="UP000827092">
    <property type="component" value="Unassembled WGS sequence"/>
</dbReference>
<dbReference type="InterPro" id="IPR012337">
    <property type="entry name" value="RNaseH-like_sf"/>
</dbReference>
<comment type="subcellular location">
    <subcellularLocation>
        <location evidence="1">Nucleus</location>
    </subcellularLocation>
</comment>
<dbReference type="AlphaFoldDB" id="A0AAV6U956"/>
<name>A0AAV6U956_9ARAC</name>
<keyword evidence="5" id="KW-0539">Nucleus</keyword>
<keyword evidence="3" id="KW-0863">Zinc-finger</keyword>
<evidence type="ECO:0000256" key="4">
    <source>
        <dbReference type="ARBA" id="ARBA00022833"/>
    </source>
</evidence>
<feature type="non-terminal residue" evidence="6">
    <location>
        <position position="1"/>
    </location>
</feature>
<dbReference type="GO" id="GO:0005634">
    <property type="term" value="C:nucleus"/>
    <property type="evidence" value="ECO:0007669"/>
    <property type="project" value="UniProtKB-SubCell"/>
</dbReference>
<evidence type="ECO:0000313" key="7">
    <source>
        <dbReference type="Proteomes" id="UP000827092"/>
    </source>
</evidence>
<proteinExistence type="predicted"/>
<keyword evidence="4" id="KW-0862">Zinc</keyword>
<dbReference type="EMBL" id="JAFNEN010000546">
    <property type="protein sequence ID" value="KAG8180862.1"/>
    <property type="molecule type" value="Genomic_DNA"/>
</dbReference>
<dbReference type="PANTHER" id="PTHR46481:SF10">
    <property type="entry name" value="ZINC FINGER BED DOMAIN-CONTAINING PROTEIN 39"/>
    <property type="match status" value="1"/>
</dbReference>
<sequence length="259" mass="29508">TDSIYVQVFCKDAYRDVKQSFGNILDLSNYPPDHFMYDNTNHAKLGRSYRMMERHITYVHRKSTSKENEGFREYSKKLNPLYTPPNRKKITNELIPRLYETCRSQLVAKLSQVEYVALTTDVWTSDANCSFVSITCHYVFNDTLRSSVLETKQLVENHTGLNIANSIEEVLEHYAITSKVVAVVADNAANMKSAIEEHLKLPYQPCVAHTLHLVAQDALGVSATFKELLKKCRFLVGHFKSSTIATAKLQQAQEQLDVP</sequence>
<evidence type="ECO:0008006" key="8">
    <source>
        <dbReference type="Google" id="ProtNLM"/>
    </source>
</evidence>
<protein>
    <recommendedName>
        <fullName evidence="8">Transposase</fullName>
    </recommendedName>
</protein>
<dbReference type="InterPro" id="IPR052035">
    <property type="entry name" value="ZnF_BED_domain_contain"/>
</dbReference>
<accession>A0AAV6U956</accession>
<dbReference type="SUPFAM" id="SSF53098">
    <property type="entry name" value="Ribonuclease H-like"/>
    <property type="match status" value="1"/>
</dbReference>
<dbReference type="GO" id="GO:0008270">
    <property type="term" value="F:zinc ion binding"/>
    <property type="evidence" value="ECO:0007669"/>
    <property type="project" value="UniProtKB-KW"/>
</dbReference>
<dbReference type="PANTHER" id="PTHR46481">
    <property type="entry name" value="ZINC FINGER BED DOMAIN-CONTAINING PROTEIN 4"/>
    <property type="match status" value="1"/>
</dbReference>
<evidence type="ECO:0000313" key="6">
    <source>
        <dbReference type="EMBL" id="KAG8180862.1"/>
    </source>
</evidence>
<keyword evidence="2" id="KW-0479">Metal-binding</keyword>
<comment type="caution">
    <text evidence="6">The sequence shown here is derived from an EMBL/GenBank/DDBJ whole genome shotgun (WGS) entry which is preliminary data.</text>
</comment>
<keyword evidence="7" id="KW-1185">Reference proteome</keyword>
<evidence type="ECO:0000256" key="3">
    <source>
        <dbReference type="ARBA" id="ARBA00022771"/>
    </source>
</evidence>
<reference evidence="6 7" key="1">
    <citation type="journal article" date="2022" name="Nat. Ecol. Evol.">
        <title>A masculinizing supergene underlies an exaggerated male reproductive morph in a spider.</title>
        <authorList>
            <person name="Hendrickx F."/>
            <person name="De Corte Z."/>
            <person name="Sonet G."/>
            <person name="Van Belleghem S.M."/>
            <person name="Kostlbacher S."/>
            <person name="Vangestel C."/>
        </authorList>
    </citation>
    <scope>NUCLEOTIDE SEQUENCE [LARGE SCALE GENOMIC DNA]</scope>
    <source>
        <strain evidence="6">W744_W776</strain>
    </source>
</reference>
<gene>
    <name evidence="6" type="ORF">JTE90_023014</name>
</gene>